<name>A0A518D0L4_9BACT</name>
<dbReference type="Proteomes" id="UP000319342">
    <property type="component" value="Chromosome"/>
</dbReference>
<dbReference type="AlphaFoldDB" id="A0A518D0L4"/>
<feature type="region of interest" description="Disordered" evidence="1">
    <location>
        <begin position="34"/>
        <end position="53"/>
    </location>
</feature>
<organism evidence="2 3">
    <name type="scientific">Rohdeia mirabilis</name>
    <dbReference type="NCBI Taxonomy" id="2528008"/>
    <lineage>
        <taxon>Bacteria</taxon>
        <taxon>Pseudomonadati</taxon>
        <taxon>Planctomycetota</taxon>
        <taxon>Planctomycetia</taxon>
        <taxon>Planctomycetia incertae sedis</taxon>
        <taxon>Rohdeia</taxon>
    </lineage>
</organism>
<accession>A0A518D0L4</accession>
<protein>
    <submittedName>
        <fullName evidence="2">Uncharacterized protein</fullName>
    </submittedName>
</protein>
<keyword evidence="3" id="KW-1185">Reference proteome</keyword>
<proteinExistence type="predicted"/>
<dbReference type="EMBL" id="CP036290">
    <property type="protein sequence ID" value="QDU85026.1"/>
    <property type="molecule type" value="Genomic_DNA"/>
</dbReference>
<feature type="compositionally biased region" description="Polar residues" evidence="1">
    <location>
        <begin position="34"/>
        <end position="45"/>
    </location>
</feature>
<dbReference type="RefSeq" id="WP_145187612.1">
    <property type="nucleotide sequence ID" value="NZ_CP036290.1"/>
</dbReference>
<evidence type="ECO:0000313" key="3">
    <source>
        <dbReference type="Proteomes" id="UP000319342"/>
    </source>
</evidence>
<gene>
    <name evidence="2" type="ORF">Pla163_21490</name>
</gene>
<evidence type="ECO:0000313" key="2">
    <source>
        <dbReference type="EMBL" id="QDU85026.1"/>
    </source>
</evidence>
<sequence>MEFDPAFRRGATTPNVGAVRTFVRTAVLAATSASDLPTHTDSPTDLPTAPAVPRRSRTIGQALLASALRATASAALLATALGLGAPNALAQGTSPPVVARTTIGPTQGPTLLRLVLPLPRGEDALLVPGLPSPFSLRAGSDVLITQWKPCRFHADGSIASIELSAWSDAPIGTDQVEIVRGTSSLAQPLVPLETIGLYQHGVSLRIAGADGVQSRLLTSISGDISIGPVYAEITLGGELGPYGGYRAWVRSMRHSPLIEVDLIWHNSDVTSPDPDIRFDMASLELPAGWKALSVVPRPDAYNTTGTNGDNRYVIADNGPHTLLQLGEYHARLVLYREGDLALAERQAQWRGWGVCLAEGGGWSFWNPVTPWFTAHATALPLVSHYSRQTFIDRARDDWNSTRDTLLTKQPFTGTPHGALGWVQQRGVPYGGATGGYAMEYTPGMEAMRAGVPEGILDHIAGCWVDSNRNMSNLYDAVGSPIDLDTYVYLNGLDDQIDFRFEIVPEAIGEGHTNKFIADVEPFGFTTAGDRFSTDPGAAIYEAALRAYGSFDGQHGGRYLYEPVMLAGAANDRIAKHMLVARAMANRADNWEGKGGSEYGRYGWLLEQVQAAPGQGCSAGRAEGWNLDIAVEAYSLLPPDRRDWLRRPIDVLVDICWLAQTPSGFVQATCQGKAAWSVTPGGSSASSYRCAAQPYEACIQANALRKAVAFAYQPTDSRWWSAQRVLIDLARAQGWAWHPDGSKTWGIIALRESDGSPMYSNQFEVPDDGKVDKSSYYLRGPLVYGLIGAAEIGDLASMKDLVILTLLYADGDTLLDKVRQNYLQELGMKAPLMWLAETVPQAVLESLLYL</sequence>
<evidence type="ECO:0000256" key="1">
    <source>
        <dbReference type="SAM" id="MobiDB-lite"/>
    </source>
</evidence>
<reference evidence="2 3" key="1">
    <citation type="submission" date="2019-02" db="EMBL/GenBank/DDBJ databases">
        <title>Deep-cultivation of Planctomycetes and their phenomic and genomic characterization uncovers novel biology.</title>
        <authorList>
            <person name="Wiegand S."/>
            <person name="Jogler M."/>
            <person name="Boedeker C."/>
            <person name="Pinto D."/>
            <person name="Vollmers J."/>
            <person name="Rivas-Marin E."/>
            <person name="Kohn T."/>
            <person name="Peeters S.H."/>
            <person name="Heuer A."/>
            <person name="Rast P."/>
            <person name="Oberbeckmann S."/>
            <person name="Bunk B."/>
            <person name="Jeske O."/>
            <person name="Meyerdierks A."/>
            <person name="Storesund J.E."/>
            <person name="Kallscheuer N."/>
            <person name="Luecker S."/>
            <person name="Lage O.M."/>
            <person name="Pohl T."/>
            <person name="Merkel B.J."/>
            <person name="Hornburger P."/>
            <person name="Mueller R.-W."/>
            <person name="Bruemmer F."/>
            <person name="Labrenz M."/>
            <person name="Spormann A.M."/>
            <person name="Op den Camp H."/>
            <person name="Overmann J."/>
            <person name="Amann R."/>
            <person name="Jetten M.S.M."/>
            <person name="Mascher T."/>
            <person name="Medema M.H."/>
            <person name="Devos D.P."/>
            <person name="Kaster A.-K."/>
            <person name="Ovreas L."/>
            <person name="Rohde M."/>
            <person name="Galperin M.Y."/>
            <person name="Jogler C."/>
        </authorList>
    </citation>
    <scope>NUCLEOTIDE SEQUENCE [LARGE SCALE GENOMIC DNA]</scope>
    <source>
        <strain evidence="2 3">Pla163</strain>
    </source>
</reference>